<feature type="compositionally biased region" description="Acidic residues" evidence="1">
    <location>
        <begin position="86"/>
        <end position="99"/>
    </location>
</feature>
<dbReference type="EMBL" id="JACSPS010000002">
    <property type="protein sequence ID" value="MBD8018280.1"/>
    <property type="molecule type" value="Genomic_DNA"/>
</dbReference>
<sequence length="99" mass="11048">MAPENNKNEQDQKLREMDYSPENDIFNQEEHVPIDGDGNPILDETTPVTDVGDILDVPLPEDEEGVVMDGVGPEDEENDFYSLSDNADDHESENDDILG</sequence>
<gene>
    <name evidence="2" type="ORF">H9628_07325</name>
</gene>
<evidence type="ECO:0000256" key="1">
    <source>
        <dbReference type="SAM" id="MobiDB-lite"/>
    </source>
</evidence>
<proteinExistence type="predicted"/>
<dbReference type="RefSeq" id="WP_251833473.1">
    <property type="nucleotide sequence ID" value="NZ_JACSPS010000002.1"/>
</dbReference>
<name>A0ABR8WMH4_9FLAO</name>
<keyword evidence="3" id="KW-1185">Reference proteome</keyword>
<protein>
    <submittedName>
        <fullName evidence="2">Uncharacterized protein</fullName>
    </submittedName>
</protein>
<feature type="compositionally biased region" description="Acidic residues" evidence="1">
    <location>
        <begin position="59"/>
        <end position="79"/>
    </location>
</feature>
<evidence type="ECO:0000313" key="2">
    <source>
        <dbReference type="EMBL" id="MBD8018280.1"/>
    </source>
</evidence>
<organism evidence="2 3">
    <name type="scientific">Kaistella pullorum</name>
    <dbReference type="NCBI Taxonomy" id="2763074"/>
    <lineage>
        <taxon>Bacteria</taxon>
        <taxon>Pseudomonadati</taxon>
        <taxon>Bacteroidota</taxon>
        <taxon>Flavobacteriia</taxon>
        <taxon>Flavobacteriales</taxon>
        <taxon>Weeksellaceae</taxon>
        <taxon>Chryseobacterium group</taxon>
        <taxon>Kaistella</taxon>
    </lineage>
</organism>
<dbReference type="Proteomes" id="UP000626242">
    <property type="component" value="Unassembled WGS sequence"/>
</dbReference>
<comment type="caution">
    <text evidence="2">The sequence shown here is derived from an EMBL/GenBank/DDBJ whole genome shotgun (WGS) entry which is preliminary data.</text>
</comment>
<feature type="region of interest" description="Disordered" evidence="1">
    <location>
        <begin position="29"/>
        <end position="99"/>
    </location>
</feature>
<reference evidence="2 3" key="1">
    <citation type="submission" date="2020-08" db="EMBL/GenBank/DDBJ databases">
        <title>A Genomic Blueprint of the Chicken Gut Microbiome.</title>
        <authorList>
            <person name="Gilroy R."/>
            <person name="Ravi A."/>
            <person name="Getino M."/>
            <person name="Pursley I."/>
            <person name="Horton D.L."/>
            <person name="Alikhan N.-F."/>
            <person name="Baker D."/>
            <person name="Gharbi K."/>
            <person name="Hall N."/>
            <person name="Watson M."/>
            <person name="Adriaenssens E.M."/>
            <person name="Foster-Nyarko E."/>
            <person name="Jarju S."/>
            <person name="Secka A."/>
            <person name="Antonio M."/>
            <person name="Oren A."/>
            <person name="Chaudhuri R."/>
            <person name="La Ragione R.M."/>
            <person name="Hildebrand F."/>
            <person name="Pallen M.J."/>
        </authorList>
    </citation>
    <scope>NUCLEOTIDE SEQUENCE [LARGE SCALE GENOMIC DNA]</scope>
    <source>
        <strain evidence="2 3">Sa1CVA4</strain>
    </source>
</reference>
<accession>A0ABR8WMH4</accession>
<evidence type="ECO:0000313" key="3">
    <source>
        <dbReference type="Proteomes" id="UP000626242"/>
    </source>
</evidence>